<keyword evidence="2" id="KW-1185">Reference proteome</keyword>
<dbReference type="InterPro" id="IPR053161">
    <property type="entry name" value="Ulvan_degrading_GH"/>
</dbReference>
<dbReference type="Gene3D" id="2.60.120.260">
    <property type="entry name" value="Galactose-binding domain-like"/>
    <property type="match status" value="1"/>
</dbReference>
<dbReference type="AlphaFoldDB" id="A0A846R3M1"/>
<sequence length="939" mass="106683">MKRRDFVKNSIAATSGVIFVNSFLGCVNPAIEGKNSEELFLGFKNPPNDSRVFVRWWWNGNRLTKQEILRELDVMKAAGIGGVEINPIAFPHGADPMEYKALTIFEDDWLEMLQTALVGAKERGLVCDMIVGSGWPFGGEFLKKEEQSQMVTIETLDVKGGAKEHFILKDLLDKVDPNLHSKNKLVYKDLLMVRLLPKSANAFMEGKDLMGNISNEELVVDVPKGDYVLYYVVKLTGYMAVINGAPGAAGPVLNHYSKVATEAYLNRISKFIVDKVGDMGTHIRAMFCDSMELEGANWNDDLPDEFEKRRGYSLLPYLPFVLKKVGHMGNPLNEEYGTKFSDEVVEEIKRVDLDFYKTRIELFKERFIDTFNNWCHANNVKSRMQAYGRGMHPLEASMEIDIPECETWLFKDVGREYPDTGLKGRAPRMCNKYVSSGAVLAGKKIVSCEEITNTEMAFMATLENIKVAGDQSNISGVNHSILHGFNYSPLEAPFPGWIRYGAYFNEKNTWWPYFRKWTDYKARISYLLQNAVPQANVAILQPLTDLWLKKGPQRDPFPQEWYPEYQNNLWEAIHQNGGACDYVSENIINTSTFENGSMLYNERTYSTILLPEFETLDVKTAESLAKFADNGGRIVFIGKKPFKSPTYKNGDSADSKVKQIVEDLFDKTNVVLYPAPKDNLIEWYGKLQVDLGLKPYVRFIKTHKYLSQSNYLLEGNPFFFITNTSLSEHISVKAEFNVENYLSPWLWNPETGKKMRYPTNGKNNGIDLEIPRATSVLIVFDENSNGKEFPAMDYNKKGKELVGAWNLQLSHISGEKKDMQIETLVNLTEDDQTKEFAGEVIYEKTFSVDPTKYQYIDLGDVQGISELTLNGNLIGEKWYGAHIYDIGSALKTGENKLSIKLTTIIGNYVKSQKDNLVAQSWTNRQEYYPMGILGPVRIV</sequence>
<evidence type="ECO:0008006" key="3">
    <source>
        <dbReference type="Google" id="ProtNLM"/>
    </source>
</evidence>
<dbReference type="Proteomes" id="UP000590442">
    <property type="component" value="Unassembled WGS sequence"/>
</dbReference>
<accession>A0A846R3M1</accession>
<dbReference type="InterPro" id="IPR008979">
    <property type="entry name" value="Galactose-bd-like_sf"/>
</dbReference>
<organism evidence="1 2">
    <name type="scientific">Saonia flava</name>
    <dbReference type="NCBI Taxonomy" id="523696"/>
    <lineage>
        <taxon>Bacteria</taxon>
        <taxon>Pseudomonadati</taxon>
        <taxon>Bacteroidota</taxon>
        <taxon>Flavobacteriia</taxon>
        <taxon>Flavobacteriales</taxon>
        <taxon>Flavobacteriaceae</taxon>
        <taxon>Saonia</taxon>
    </lineage>
</organism>
<dbReference type="SUPFAM" id="SSF49785">
    <property type="entry name" value="Galactose-binding domain-like"/>
    <property type="match status" value="1"/>
</dbReference>
<gene>
    <name evidence="1" type="ORF">GGR42_002406</name>
</gene>
<proteinExistence type="predicted"/>
<dbReference type="NCBIfam" id="NF045579">
    <property type="entry name" value="rhamnoside_JR"/>
    <property type="match status" value="1"/>
</dbReference>
<reference evidence="1 2" key="1">
    <citation type="submission" date="2020-03" db="EMBL/GenBank/DDBJ databases">
        <title>Genomic Encyclopedia of Type Strains, Phase IV (KMG-IV): sequencing the most valuable type-strain genomes for metagenomic binning, comparative biology and taxonomic classification.</title>
        <authorList>
            <person name="Goeker M."/>
        </authorList>
    </citation>
    <scope>NUCLEOTIDE SEQUENCE [LARGE SCALE GENOMIC DNA]</scope>
    <source>
        <strain evidence="1 2">DSM 29762</strain>
    </source>
</reference>
<dbReference type="RefSeq" id="WP_167964212.1">
    <property type="nucleotide sequence ID" value="NZ_JAATJJ010000001.1"/>
</dbReference>
<dbReference type="Pfam" id="PF17132">
    <property type="entry name" value="Glyco_hydro_106"/>
    <property type="match status" value="2"/>
</dbReference>
<dbReference type="EMBL" id="JAATJJ010000001">
    <property type="protein sequence ID" value="NJB71944.1"/>
    <property type="molecule type" value="Genomic_DNA"/>
</dbReference>
<comment type="caution">
    <text evidence="1">The sequence shown here is derived from an EMBL/GenBank/DDBJ whole genome shotgun (WGS) entry which is preliminary data.</text>
</comment>
<dbReference type="Gene3D" id="3.40.50.880">
    <property type="match status" value="1"/>
</dbReference>
<dbReference type="PANTHER" id="PTHR36848">
    <property type="entry name" value="DNA-BINDING PROTEIN (PUTATIVE SECRETED PROTEIN)-RELATED"/>
    <property type="match status" value="1"/>
</dbReference>
<dbReference type="PROSITE" id="PS51257">
    <property type="entry name" value="PROKAR_LIPOPROTEIN"/>
    <property type="match status" value="1"/>
</dbReference>
<name>A0A846R3M1_9FLAO</name>
<evidence type="ECO:0000313" key="1">
    <source>
        <dbReference type="EMBL" id="NJB71944.1"/>
    </source>
</evidence>
<dbReference type="PANTHER" id="PTHR36848:SF2">
    <property type="entry name" value="SECRETED PROTEIN"/>
    <property type="match status" value="1"/>
</dbReference>
<evidence type="ECO:0000313" key="2">
    <source>
        <dbReference type="Proteomes" id="UP000590442"/>
    </source>
</evidence>
<dbReference type="InterPro" id="IPR029062">
    <property type="entry name" value="Class_I_gatase-like"/>
</dbReference>
<protein>
    <recommendedName>
        <fullName evidence="3">Glycoside hydrolase family 2</fullName>
    </recommendedName>
</protein>